<name>A0A8J2XT60_9BACT</name>
<comment type="caution">
    <text evidence="2">The sequence shown here is derived from an EMBL/GenBank/DDBJ whole genome shotgun (WGS) entry which is preliminary data.</text>
</comment>
<reference evidence="2" key="2">
    <citation type="submission" date="2020-09" db="EMBL/GenBank/DDBJ databases">
        <authorList>
            <person name="Sun Q."/>
            <person name="Zhou Y."/>
        </authorList>
    </citation>
    <scope>NUCLEOTIDE SEQUENCE</scope>
    <source>
        <strain evidence="2">CGMCC 1.15448</strain>
    </source>
</reference>
<gene>
    <name evidence="2" type="ORF">GCM10011511_19570</name>
</gene>
<evidence type="ECO:0000259" key="1">
    <source>
        <dbReference type="Pfam" id="PF14491"/>
    </source>
</evidence>
<dbReference type="AlphaFoldDB" id="A0A8J2XT60"/>
<dbReference type="Pfam" id="PF14491">
    <property type="entry name" value="DUF4435"/>
    <property type="match status" value="1"/>
</dbReference>
<feature type="domain" description="DUF4435" evidence="1">
    <location>
        <begin position="30"/>
        <end position="262"/>
    </location>
</feature>
<evidence type="ECO:0000313" key="2">
    <source>
        <dbReference type="EMBL" id="GGA96356.1"/>
    </source>
</evidence>
<protein>
    <recommendedName>
        <fullName evidence="1">DUF4435 domain-containing protein</fullName>
    </recommendedName>
</protein>
<accession>A0A8J2XT60</accession>
<organism evidence="2 3">
    <name type="scientific">Puia dinghuensis</name>
    <dbReference type="NCBI Taxonomy" id="1792502"/>
    <lineage>
        <taxon>Bacteria</taxon>
        <taxon>Pseudomonadati</taxon>
        <taxon>Bacteroidota</taxon>
        <taxon>Chitinophagia</taxon>
        <taxon>Chitinophagales</taxon>
        <taxon>Chitinophagaceae</taxon>
        <taxon>Puia</taxon>
    </lineage>
</organism>
<sequence length="312" mass="36603">MNVEELRESRKGATVIFTKITRMKEQYPNSLFCCFEGDDAKYYFNRIEMRTGYSPEEIIPFHCGGKIEVLRLYRLFKEKQEYSSIKFLYFIDRDFDEPYPNGQGIYETPVYSVENFYTTYEAFVRILKAEFNYLEDDPEWAFLTKAFKERQDEFHRATAYFNAWLACQRDYSNSNSGATRLNLDDFSLKKIVQTINLDKIESNYDLNSLEALFPSAVKLQEQEIQKKIAALTKSSPQQTFRGKFEVDFLFDFLEGIKIEYAKKDASRLEKKPGFKLNHSKKNMMGEFSQYASTTQCLIEYLTGFSVQGTKIA</sequence>
<dbReference type="InterPro" id="IPR029492">
    <property type="entry name" value="DUF4435"/>
</dbReference>
<dbReference type="Proteomes" id="UP000607559">
    <property type="component" value="Unassembled WGS sequence"/>
</dbReference>
<evidence type="ECO:0000313" key="3">
    <source>
        <dbReference type="Proteomes" id="UP000607559"/>
    </source>
</evidence>
<dbReference type="EMBL" id="BMJC01000002">
    <property type="protein sequence ID" value="GGA96356.1"/>
    <property type="molecule type" value="Genomic_DNA"/>
</dbReference>
<dbReference type="RefSeq" id="WP_188931021.1">
    <property type="nucleotide sequence ID" value="NZ_BMJC01000002.1"/>
</dbReference>
<keyword evidence="3" id="KW-1185">Reference proteome</keyword>
<reference evidence="2" key="1">
    <citation type="journal article" date="2014" name="Int. J. Syst. Evol. Microbiol.">
        <title>Complete genome sequence of Corynebacterium casei LMG S-19264T (=DSM 44701T), isolated from a smear-ripened cheese.</title>
        <authorList>
            <consortium name="US DOE Joint Genome Institute (JGI-PGF)"/>
            <person name="Walter F."/>
            <person name="Albersmeier A."/>
            <person name="Kalinowski J."/>
            <person name="Ruckert C."/>
        </authorList>
    </citation>
    <scope>NUCLEOTIDE SEQUENCE</scope>
    <source>
        <strain evidence="2">CGMCC 1.15448</strain>
    </source>
</reference>
<proteinExistence type="predicted"/>